<keyword evidence="6" id="KW-0418">Kinase</keyword>
<dbReference type="PROSITE" id="PS00108">
    <property type="entry name" value="PROTEIN_KINASE_ST"/>
    <property type="match status" value="1"/>
</dbReference>
<dbReference type="GO" id="GO:0005524">
    <property type="term" value="F:ATP binding"/>
    <property type="evidence" value="ECO:0007669"/>
    <property type="project" value="UniProtKB-KW"/>
</dbReference>
<dbReference type="PANTHER" id="PTHR27002">
    <property type="entry name" value="RECEPTOR-LIKE SERINE/THREONINE-PROTEIN KINASE SD1-8"/>
    <property type="match status" value="1"/>
</dbReference>
<dbReference type="EMBL" id="JAZDWU010000010">
    <property type="protein sequence ID" value="KAK9989767.1"/>
    <property type="molecule type" value="Genomic_DNA"/>
</dbReference>
<evidence type="ECO:0000259" key="12">
    <source>
        <dbReference type="PROSITE" id="PS50011"/>
    </source>
</evidence>
<dbReference type="SMART" id="SM00220">
    <property type="entry name" value="S_TKc"/>
    <property type="match status" value="1"/>
</dbReference>
<keyword evidence="8" id="KW-1015">Disulfide bond</keyword>
<evidence type="ECO:0000256" key="8">
    <source>
        <dbReference type="ARBA" id="ARBA00023157"/>
    </source>
</evidence>
<evidence type="ECO:0000256" key="6">
    <source>
        <dbReference type="ARBA" id="ARBA00022777"/>
    </source>
</evidence>
<dbReference type="GO" id="GO:0005886">
    <property type="term" value="C:plasma membrane"/>
    <property type="evidence" value="ECO:0007669"/>
    <property type="project" value="TreeGrafter"/>
</dbReference>
<comment type="catalytic activity">
    <reaction evidence="10">
        <text>L-threonyl-[protein] + ATP = O-phospho-L-threonyl-[protein] + ADP + H(+)</text>
        <dbReference type="Rhea" id="RHEA:46608"/>
        <dbReference type="Rhea" id="RHEA-COMP:11060"/>
        <dbReference type="Rhea" id="RHEA-COMP:11605"/>
        <dbReference type="ChEBI" id="CHEBI:15378"/>
        <dbReference type="ChEBI" id="CHEBI:30013"/>
        <dbReference type="ChEBI" id="CHEBI:30616"/>
        <dbReference type="ChEBI" id="CHEBI:61977"/>
        <dbReference type="ChEBI" id="CHEBI:456216"/>
        <dbReference type="EC" id="2.7.11.1"/>
    </reaction>
</comment>
<organism evidence="13 14">
    <name type="scientific">Lithocarpus litseifolius</name>
    <dbReference type="NCBI Taxonomy" id="425828"/>
    <lineage>
        <taxon>Eukaryota</taxon>
        <taxon>Viridiplantae</taxon>
        <taxon>Streptophyta</taxon>
        <taxon>Embryophyta</taxon>
        <taxon>Tracheophyta</taxon>
        <taxon>Spermatophyta</taxon>
        <taxon>Magnoliopsida</taxon>
        <taxon>eudicotyledons</taxon>
        <taxon>Gunneridae</taxon>
        <taxon>Pentapetalae</taxon>
        <taxon>rosids</taxon>
        <taxon>fabids</taxon>
        <taxon>Fagales</taxon>
        <taxon>Fagaceae</taxon>
        <taxon>Lithocarpus</taxon>
    </lineage>
</organism>
<dbReference type="InterPro" id="IPR011009">
    <property type="entry name" value="Kinase-like_dom_sf"/>
</dbReference>
<comment type="caution">
    <text evidence="13">The sequence shown here is derived from an EMBL/GenBank/DDBJ whole genome shotgun (WGS) entry which is preliminary data.</text>
</comment>
<dbReference type="Pfam" id="PF07714">
    <property type="entry name" value="PK_Tyr_Ser-Thr"/>
    <property type="match status" value="1"/>
</dbReference>
<dbReference type="PROSITE" id="PS50011">
    <property type="entry name" value="PROTEIN_KINASE_DOM"/>
    <property type="match status" value="1"/>
</dbReference>
<dbReference type="EC" id="2.7.11.1" evidence="1"/>
<keyword evidence="3" id="KW-0808">Transferase</keyword>
<sequence>MAIPSTTYFFWRWMTKKRARKNKSRESLPSKNLNNVKLHELPTFSLEELTTATNNFHVANMLGRGGFGTVYKVMVALVAFISSSLNHIDKYLYFLFLLPGKNNSENLEIWFLYTQCVELMTSIYKFTLISLLFLLFTIHLDPLNQKHLDWKKRFNIIEGISRGLLYLHRDSRPKIIHRDLKASNILLDEELNPKISDFGVVRIFRGSENQANTKRVIGAYVYMSPEYAMQGFFSKKSDVFSFGVLLLEIVSGRKTTCFYDQQYYLSLVGFAWSLWKDDNIMALVDPTIWDPCFQMEMLRCIHVGLLCVQELARDRPTVSNIIPMLNSEILYLPTPKQPAFTERQIASNEEPAQLGQIKSSSCNITITTVYAR</sequence>
<evidence type="ECO:0000256" key="4">
    <source>
        <dbReference type="ARBA" id="ARBA00022729"/>
    </source>
</evidence>
<evidence type="ECO:0000313" key="13">
    <source>
        <dbReference type="EMBL" id="KAK9989767.1"/>
    </source>
</evidence>
<evidence type="ECO:0000256" key="7">
    <source>
        <dbReference type="ARBA" id="ARBA00022840"/>
    </source>
</evidence>
<feature type="domain" description="Protein kinase" evidence="12">
    <location>
        <begin position="56"/>
        <end position="330"/>
    </location>
</feature>
<evidence type="ECO:0000256" key="11">
    <source>
        <dbReference type="ARBA" id="ARBA00048679"/>
    </source>
</evidence>
<protein>
    <recommendedName>
        <fullName evidence="1">non-specific serine/threonine protein kinase</fullName>
        <ecNumber evidence="1">2.7.11.1</ecNumber>
    </recommendedName>
</protein>
<evidence type="ECO:0000256" key="3">
    <source>
        <dbReference type="ARBA" id="ARBA00022679"/>
    </source>
</evidence>
<name>A0AAW2BWS0_9ROSI</name>
<evidence type="ECO:0000256" key="2">
    <source>
        <dbReference type="ARBA" id="ARBA00022527"/>
    </source>
</evidence>
<dbReference type="PANTHER" id="PTHR27002:SF1082">
    <property type="entry name" value="OS06G0693000 PROTEIN"/>
    <property type="match status" value="1"/>
</dbReference>
<dbReference type="FunFam" id="1.10.510.10:FF:000060">
    <property type="entry name" value="G-type lectin S-receptor-like serine/threonine-protein kinase"/>
    <property type="match status" value="1"/>
</dbReference>
<gene>
    <name evidence="13" type="ORF">SO802_030006</name>
</gene>
<dbReference type="AlphaFoldDB" id="A0AAW2BWS0"/>
<keyword evidence="2" id="KW-0723">Serine/threonine-protein kinase</keyword>
<evidence type="ECO:0000256" key="10">
    <source>
        <dbReference type="ARBA" id="ARBA00047899"/>
    </source>
</evidence>
<proteinExistence type="predicted"/>
<dbReference type="GO" id="GO:0004674">
    <property type="term" value="F:protein serine/threonine kinase activity"/>
    <property type="evidence" value="ECO:0007669"/>
    <property type="project" value="UniProtKB-KW"/>
</dbReference>
<keyword evidence="4" id="KW-0732">Signal</keyword>
<evidence type="ECO:0000256" key="1">
    <source>
        <dbReference type="ARBA" id="ARBA00012513"/>
    </source>
</evidence>
<dbReference type="Gene3D" id="3.30.200.20">
    <property type="entry name" value="Phosphorylase Kinase, domain 1"/>
    <property type="match status" value="1"/>
</dbReference>
<evidence type="ECO:0000313" key="14">
    <source>
        <dbReference type="Proteomes" id="UP001459277"/>
    </source>
</evidence>
<accession>A0AAW2BWS0</accession>
<dbReference type="SUPFAM" id="SSF56112">
    <property type="entry name" value="Protein kinase-like (PK-like)"/>
    <property type="match status" value="1"/>
</dbReference>
<comment type="catalytic activity">
    <reaction evidence="11">
        <text>L-seryl-[protein] + ATP = O-phospho-L-seryl-[protein] + ADP + H(+)</text>
        <dbReference type="Rhea" id="RHEA:17989"/>
        <dbReference type="Rhea" id="RHEA-COMP:9863"/>
        <dbReference type="Rhea" id="RHEA-COMP:11604"/>
        <dbReference type="ChEBI" id="CHEBI:15378"/>
        <dbReference type="ChEBI" id="CHEBI:29999"/>
        <dbReference type="ChEBI" id="CHEBI:30616"/>
        <dbReference type="ChEBI" id="CHEBI:83421"/>
        <dbReference type="ChEBI" id="CHEBI:456216"/>
        <dbReference type="EC" id="2.7.11.1"/>
    </reaction>
</comment>
<evidence type="ECO:0000256" key="5">
    <source>
        <dbReference type="ARBA" id="ARBA00022741"/>
    </source>
</evidence>
<keyword evidence="7" id="KW-0067">ATP-binding</keyword>
<keyword evidence="5" id="KW-0547">Nucleotide-binding</keyword>
<reference evidence="13 14" key="1">
    <citation type="submission" date="2024-01" db="EMBL/GenBank/DDBJ databases">
        <title>A telomere-to-telomere, gap-free genome of sweet tea (Lithocarpus litseifolius).</title>
        <authorList>
            <person name="Zhou J."/>
        </authorList>
    </citation>
    <scope>NUCLEOTIDE SEQUENCE [LARGE SCALE GENOMIC DNA]</scope>
    <source>
        <strain evidence="13">Zhou-2022a</strain>
        <tissue evidence="13">Leaf</tissue>
    </source>
</reference>
<dbReference type="InterPro" id="IPR008271">
    <property type="entry name" value="Ser/Thr_kinase_AS"/>
</dbReference>
<evidence type="ECO:0000256" key="9">
    <source>
        <dbReference type="ARBA" id="ARBA00023180"/>
    </source>
</evidence>
<dbReference type="Gene3D" id="1.10.510.10">
    <property type="entry name" value="Transferase(Phosphotransferase) domain 1"/>
    <property type="match status" value="1"/>
</dbReference>
<keyword evidence="14" id="KW-1185">Reference proteome</keyword>
<dbReference type="InterPro" id="IPR001245">
    <property type="entry name" value="Ser-Thr/Tyr_kinase_cat_dom"/>
</dbReference>
<dbReference type="Proteomes" id="UP001459277">
    <property type="component" value="Unassembled WGS sequence"/>
</dbReference>
<keyword evidence="9" id="KW-0325">Glycoprotein</keyword>
<dbReference type="InterPro" id="IPR000719">
    <property type="entry name" value="Prot_kinase_dom"/>
</dbReference>